<dbReference type="PANTHER" id="PTHR24321">
    <property type="entry name" value="DEHYDROGENASES, SHORT CHAIN"/>
    <property type="match status" value="1"/>
</dbReference>
<name>A0A365YE93_9MICC</name>
<dbReference type="AlphaFoldDB" id="A0A365YE93"/>
<evidence type="ECO:0000313" key="4">
    <source>
        <dbReference type="Proteomes" id="UP000252167"/>
    </source>
</evidence>
<accession>A0A365YE93</accession>
<comment type="caution">
    <text evidence="3">The sequence shown here is derived from an EMBL/GenBank/DDBJ whole genome shotgun (WGS) entry which is preliminary data.</text>
</comment>
<proteinExistence type="inferred from homology"/>
<evidence type="ECO:0000256" key="1">
    <source>
        <dbReference type="ARBA" id="ARBA00006484"/>
    </source>
</evidence>
<gene>
    <name evidence="3" type="ORF">C1H84_09230</name>
</gene>
<dbReference type="Gene3D" id="3.40.50.720">
    <property type="entry name" value="NAD(P)-binding Rossmann-like Domain"/>
    <property type="match status" value="1"/>
</dbReference>
<dbReference type="Pfam" id="PF13561">
    <property type="entry name" value="adh_short_C2"/>
    <property type="match status" value="1"/>
</dbReference>
<dbReference type="FunFam" id="3.40.50.720:FF:000084">
    <property type="entry name" value="Short-chain dehydrogenase reductase"/>
    <property type="match status" value="1"/>
</dbReference>
<protein>
    <submittedName>
        <fullName evidence="3">SDR family NAD(P)-dependent oxidoreductase</fullName>
    </submittedName>
</protein>
<dbReference type="PRINTS" id="PR00080">
    <property type="entry name" value="SDRFAMILY"/>
</dbReference>
<dbReference type="GO" id="GO:0016491">
    <property type="term" value="F:oxidoreductase activity"/>
    <property type="evidence" value="ECO:0007669"/>
    <property type="project" value="UniProtKB-KW"/>
</dbReference>
<evidence type="ECO:0000256" key="2">
    <source>
        <dbReference type="ARBA" id="ARBA00023002"/>
    </source>
</evidence>
<dbReference type="PROSITE" id="PS00061">
    <property type="entry name" value="ADH_SHORT"/>
    <property type="match status" value="1"/>
</dbReference>
<dbReference type="InterPro" id="IPR002347">
    <property type="entry name" value="SDR_fam"/>
</dbReference>
<reference evidence="3 4" key="1">
    <citation type="submission" date="2018-01" db="EMBL/GenBank/DDBJ databases">
        <title>Glutamicibacter soli strain NHPC-3 Whole genome sequence and assembly.</title>
        <authorList>
            <person name="Choudhury P."/>
            <person name="Gupta D."/>
            <person name="Sengupta K."/>
            <person name="Jawed A."/>
            <person name="Sultana N."/>
            <person name="Saha P."/>
        </authorList>
    </citation>
    <scope>NUCLEOTIDE SEQUENCE [LARGE SCALE GENOMIC DNA]</scope>
    <source>
        <strain evidence="3 4">NHPC-3</strain>
    </source>
</reference>
<dbReference type="SUPFAM" id="SSF51735">
    <property type="entry name" value="NAD(P)-binding Rossmann-fold domains"/>
    <property type="match status" value="1"/>
</dbReference>
<dbReference type="InterPro" id="IPR036291">
    <property type="entry name" value="NAD(P)-bd_dom_sf"/>
</dbReference>
<dbReference type="NCBIfam" id="NF005559">
    <property type="entry name" value="PRK07231.1"/>
    <property type="match status" value="1"/>
</dbReference>
<organism evidence="3 4">
    <name type="scientific">Glutamicibacter soli</name>
    <dbReference type="NCBI Taxonomy" id="453836"/>
    <lineage>
        <taxon>Bacteria</taxon>
        <taxon>Bacillati</taxon>
        <taxon>Actinomycetota</taxon>
        <taxon>Actinomycetes</taxon>
        <taxon>Micrococcales</taxon>
        <taxon>Micrococcaceae</taxon>
        <taxon>Glutamicibacter</taxon>
    </lineage>
</organism>
<dbReference type="PRINTS" id="PR00081">
    <property type="entry name" value="GDHRDH"/>
</dbReference>
<comment type="similarity">
    <text evidence="1">Belongs to the short-chain dehydrogenases/reductases (SDR) family.</text>
</comment>
<dbReference type="RefSeq" id="WP_047120608.1">
    <property type="nucleotide sequence ID" value="NZ_POAF01000004.1"/>
</dbReference>
<keyword evidence="2" id="KW-0560">Oxidoreductase</keyword>
<keyword evidence="4" id="KW-1185">Reference proteome</keyword>
<sequence>MSPDAAVVTGAATGIGAATARLLASRGYRVVIGDVDARAEDVAAGIRAEGHHALAVCCDVSDEDSVAGLFASARDIGPLHVLVANAGIAETKGPLHELDSSSWNRVLDINLGGTALSMKHALRHMVPQGSGSIVAISSILGLVGQANSAAYSAAKAGVVNLVRSTALTYAAQGVRVNAVAPGYVDTELLRRLPPEVRSRMTSRQPLGRLGTPQEVANVIGFLASPEASLVTGAVWAVDGGYTAQ</sequence>
<dbReference type="Proteomes" id="UP000252167">
    <property type="component" value="Unassembled WGS sequence"/>
</dbReference>
<dbReference type="InterPro" id="IPR020904">
    <property type="entry name" value="Sc_DH/Rdtase_CS"/>
</dbReference>
<dbReference type="NCBIfam" id="NF009466">
    <property type="entry name" value="PRK12826.1-2"/>
    <property type="match status" value="1"/>
</dbReference>
<dbReference type="PANTHER" id="PTHR24321:SF8">
    <property type="entry name" value="ESTRADIOL 17-BETA-DEHYDROGENASE 8-RELATED"/>
    <property type="match status" value="1"/>
</dbReference>
<evidence type="ECO:0000313" key="3">
    <source>
        <dbReference type="EMBL" id="RBM00982.1"/>
    </source>
</evidence>
<dbReference type="EMBL" id="POAF01000004">
    <property type="protein sequence ID" value="RBM00982.1"/>
    <property type="molecule type" value="Genomic_DNA"/>
</dbReference>